<dbReference type="OrthoDB" id="2142213at2759"/>
<name>A0A1J9QKW7_9EURO</name>
<sequence length="296" mass="33854">MAVFSSLRQLLPAIKKPLVRTVRGFDSAFNNTLPAPQQYTFTNWTMVERGFPNPAIWGESYYDKKSRHYCKYDFSVYNVTFADVTIFLLSSLLPHIRFAFCYPHTGDPVKASLGVSLIASVFTMSLSQIVWIKIPRLSVIVAILRQCYSCWHCASLEMIMMFGDSPDQYYMREAAHCIDRGFYSSETFQKTKALDSCWPSYYFRATDAELFAEIGVLCFYDHSGKSFRQRGFDSSCLSNGLKAIGDYAGDDFKETSKCFKREENSPIFHPTDTEHLNPEPYISTAVIEDFSNPQFS</sequence>
<gene>
    <name evidence="2" type="ORF">AJ78_03942</name>
</gene>
<dbReference type="STRING" id="1447872.A0A1J9QKW7"/>
<evidence type="ECO:0000313" key="2">
    <source>
        <dbReference type="EMBL" id="OJD15845.1"/>
    </source>
</evidence>
<evidence type="ECO:0000313" key="3">
    <source>
        <dbReference type="Proteomes" id="UP000182235"/>
    </source>
</evidence>
<dbReference type="Proteomes" id="UP000182235">
    <property type="component" value="Unassembled WGS sequence"/>
</dbReference>
<dbReference type="AlphaFoldDB" id="A0A1J9QKW7"/>
<comment type="caution">
    <text evidence="2">The sequence shown here is derived from an EMBL/GenBank/DDBJ whole genome shotgun (WGS) entry which is preliminary data.</text>
</comment>
<keyword evidence="1" id="KW-0472">Membrane</keyword>
<keyword evidence="1" id="KW-1133">Transmembrane helix</keyword>
<feature type="transmembrane region" description="Helical" evidence="1">
    <location>
        <begin position="113"/>
        <end position="132"/>
    </location>
</feature>
<keyword evidence="3" id="KW-1185">Reference proteome</keyword>
<dbReference type="EMBL" id="LGRN01000135">
    <property type="protein sequence ID" value="OJD15845.1"/>
    <property type="molecule type" value="Genomic_DNA"/>
</dbReference>
<evidence type="ECO:0000256" key="1">
    <source>
        <dbReference type="SAM" id="Phobius"/>
    </source>
</evidence>
<reference evidence="2 3" key="1">
    <citation type="submission" date="2015-07" db="EMBL/GenBank/DDBJ databases">
        <title>Emmonsia species relationships and genome sequence.</title>
        <authorList>
            <consortium name="The Broad Institute Genomics Platform"/>
            <person name="Cuomo C.A."/>
            <person name="Munoz J.F."/>
            <person name="Imamovic A."/>
            <person name="Priest M.E."/>
            <person name="Young S."/>
            <person name="Clay O.K."/>
            <person name="McEwen J.G."/>
        </authorList>
    </citation>
    <scope>NUCLEOTIDE SEQUENCE [LARGE SCALE GENOMIC DNA]</scope>
    <source>
        <strain evidence="2 3">UAMH 9510</strain>
    </source>
</reference>
<protein>
    <submittedName>
        <fullName evidence="2">Uncharacterized protein</fullName>
    </submittedName>
</protein>
<dbReference type="VEuPathDB" id="FungiDB:AJ78_03942"/>
<accession>A0A1J9QKW7</accession>
<proteinExistence type="predicted"/>
<keyword evidence="1" id="KW-0812">Transmembrane</keyword>
<organism evidence="2 3">
    <name type="scientific">Emergomyces pasteurianus Ep9510</name>
    <dbReference type="NCBI Taxonomy" id="1447872"/>
    <lineage>
        <taxon>Eukaryota</taxon>
        <taxon>Fungi</taxon>
        <taxon>Dikarya</taxon>
        <taxon>Ascomycota</taxon>
        <taxon>Pezizomycotina</taxon>
        <taxon>Eurotiomycetes</taxon>
        <taxon>Eurotiomycetidae</taxon>
        <taxon>Onygenales</taxon>
        <taxon>Ajellomycetaceae</taxon>
        <taxon>Emergomyces</taxon>
    </lineage>
</organism>
<feature type="transmembrane region" description="Helical" evidence="1">
    <location>
        <begin position="74"/>
        <end position="93"/>
    </location>
</feature>